<evidence type="ECO:0000256" key="7">
    <source>
        <dbReference type="ARBA" id="ARBA00023136"/>
    </source>
</evidence>
<gene>
    <name evidence="14" type="ORF">SAMN05660690_3371</name>
</gene>
<feature type="compositionally biased region" description="Low complexity" evidence="11">
    <location>
        <begin position="88"/>
        <end position="113"/>
    </location>
</feature>
<sequence>MSARPDPHDTFDELAVGWALHALEPEDEAVFGAHLPGCPRCTRTVAETTEVMAALSADLPPAEPSDGLRDRLRAAVERTGQVPPPPGAVGQAAGDDAPAGRGAVPPSTAAAGPGRPGGRRRTDPPPEATGFPAHVPDAGEAERTAWRRVLPNALVAAAVAAILALGTWVVVLGSARDDAQALATEQAEVLDSLLQPGRAAIAPVVDDDGRPVATVVARDGRLQVVADGLAVNDSSDSVYVVWGVAGDDPVPLGTFDVVTPRTDLRTVGSAATGLDAYEGYAISVEPGRQMPAEPSDVVASGQVTS</sequence>
<dbReference type="EMBL" id="FMZF01000005">
    <property type="protein sequence ID" value="SDD09683.1"/>
    <property type="molecule type" value="Genomic_DNA"/>
</dbReference>
<dbReference type="GO" id="GO:0006417">
    <property type="term" value="P:regulation of translation"/>
    <property type="evidence" value="ECO:0007669"/>
    <property type="project" value="TreeGrafter"/>
</dbReference>
<evidence type="ECO:0000256" key="6">
    <source>
        <dbReference type="ARBA" id="ARBA00023015"/>
    </source>
</evidence>
<evidence type="ECO:0000256" key="8">
    <source>
        <dbReference type="ARBA" id="ARBA00023163"/>
    </source>
</evidence>
<dbReference type="Pfam" id="PF10099">
    <property type="entry name" value="RskA_C"/>
    <property type="match status" value="1"/>
</dbReference>
<dbReference type="STRING" id="1190417.SAMN05660690_3371"/>
<accession>A0A1G6RZ32</accession>
<evidence type="ECO:0000256" key="12">
    <source>
        <dbReference type="SAM" id="Phobius"/>
    </source>
</evidence>
<dbReference type="PANTHER" id="PTHR37461">
    <property type="entry name" value="ANTI-SIGMA-K FACTOR RSKA"/>
    <property type="match status" value="1"/>
</dbReference>
<organism evidence="14 15">
    <name type="scientific">Geodermatophilus telluris</name>
    <dbReference type="NCBI Taxonomy" id="1190417"/>
    <lineage>
        <taxon>Bacteria</taxon>
        <taxon>Bacillati</taxon>
        <taxon>Actinomycetota</taxon>
        <taxon>Actinomycetes</taxon>
        <taxon>Geodermatophilales</taxon>
        <taxon>Geodermatophilaceae</taxon>
        <taxon>Geodermatophilus</taxon>
    </lineage>
</organism>
<dbReference type="GO" id="GO:0016989">
    <property type="term" value="F:sigma factor antagonist activity"/>
    <property type="evidence" value="ECO:0007669"/>
    <property type="project" value="TreeGrafter"/>
</dbReference>
<feature type="transmembrane region" description="Helical" evidence="12">
    <location>
        <begin position="153"/>
        <end position="175"/>
    </location>
</feature>
<dbReference type="Proteomes" id="UP000199416">
    <property type="component" value="Unassembled WGS sequence"/>
</dbReference>
<dbReference type="InterPro" id="IPR041916">
    <property type="entry name" value="Anti_sigma_zinc_sf"/>
</dbReference>
<dbReference type="RefSeq" id="WP_091367141.1">
    <property type="nucleotide sequence ID" value="NZ_FMZF01000005.1"/>
</dbReference>
<dbReference type="InterPro" id="IPR018764">
    <property type="entry name" value="RskA_C"/>
</dbReference>
<evidence type="ECO:0000259" key="13">
    <source>
        <dbReference type="Pfam" id="PF10099"/>
    </source>
</evidence>
<evidence type="ECO:0000256" key="4">
    <source>
        <dbReference type="ARBA" id="ARBA00022692"/>
    </source>
</evidence>
<evidence type="ECO:0000256" key="5">
    <source>
        <dbReference type="ARBA" id="ARBA00022989"/>
    </source>
</evidence>
<dbReference type="OrthoDB" id="5183209at2"/>
<keyword evidence="8" id="KW-0804">Transcription</keyword>
<proteinExistence type="predicted"/>
<evidence type="ECO:0000256" key="11">
    <source>
        <dbReference type="SAM" id="MobiDB-lite"/>
    </source>
</evidence>
<keyword evidence="15" id="KW-1185">Reference proteome</keyword>
<evidence type="ECO:0000256" key="9">
    <source>
        <dbReference type="ARBA" id="ARBA00029829"/>
    </source>
</evidence>
<keyword evidence="6" id="KW-0805">Transcription regulation</keyword>
<reference evidence="15" key="1">
    <citation type="submission" date="2016-10" db="EMBL/GenBank/DDBJ databases">
        <authorList>
            <person name="Varghese N."/>
            <person name="Submissions S."/>
        </authorList>
    </citation>
    <scope>NUCLEOTIDE SEQUENCE [LARGE SCALE GENOMIC DNA]</scope>
    <source>
        <strain evidence="15">DSM 45421</strain>
    </source>
</reference>
<evidence type="ECO:0000256" key="3">
    <source>
        <dbReference type="ARBA" id="ARBA00022475"/>
    </source>
</evidence>
<keyword evidence="7 12" id="KW-0472">Membrane</keyword>
<evidence type="ECO:0000256" key="10">
    <source>
        <dbReference type="ARBA" id="ARBA00030803"/>
    </source>
</evidence>
<dbReference type="GO" id="GO:0005886">
    <property type="term" value="C:plasma membrane"/>
    <property type="evidence" value="ECO:0007669"/>
    <property type="project" value="UniProtKB-SubCell"/>
</dbReference>
<protein>
    <recommendedName>
        <fullName evidence="10">Regulator of SigK</fullName>
    </recommendedName>
    <alternativeName>
        <fullName evidence="9">Sigma-K anti-sigma factor RskA</fullName>
    </alternativeName>
</protein>
<keyword evidence="3" id="KW-1003">Cell membrane</keyword>
<evidence type="ECO:0000313" key="14">
    <source>
        <dbReference type="EMBL" id="SDD09683.1"/>
    </source>
</evidence>
<evidence type="ECO:0000313" key="15">
    <source>
        <dbReference type="Proteomes" id="UP000199416"/>
    </source>
</evidence>
<dbReference type="InterPro" id="IPR051474">
    <property type="entry name" value="Anti-sigma-K/W_factor"/>
</dbReference>
<evidence type="ECO:0000256" key="2">
    <source>
        <dbReference type="ARBA" id="ARBA00004236"/>
    </source>
</evidence>
<evidence type="ECO:0000256" key="1">
    <source>
        <dbReference type="ARBA" id="ARBA00004167"/>
    </source>
</evidence>
<dbReference type="PANTHER" id="PTHR37461:SF1">
    <property type="entry name" value="ANTI-SIGMA-K FACTOR RSKA"/>
    <property type="match status" value="1"/>
</dbReference>
<comment type="subcellular location">
    <subcellularLocation>
        <location evidence="2">Cell membrane</location>
    </subcellularLocation>
    <subcellularLocation>
        <location evidence="1">Membrane</location>
        <topology evidence="1">Single-pass membrane protein</topology>
    </subcellularLocation>
</comment>
<keyword evidence="5 12" id="KW-1133">Transmembrane helix</keyword>
<keyword evidence="4 12" id="KW-0812">Transmembrane</keyword>
<feature type="domain" description="Anti-sigma K factor RskA C-terminal" evidence="13">
    <location>
        <begin position="154"/>
        <end position="295"/>
    </location>
</feature>
<feature type="region of interest" description="Disordered" evidence="11">
    <location>
        <begin position="79"/>
        <end position="137"/>
    </location>
</feature>
<name>A0A1G6RZ32_9ACTN</name>
<dbReference type="AlphaFoldDB" id="A0A1G6RZ32"/>
<dbReference type="Gene3D" id="1.10.10.1320">
    <property type="entry name" value="Anti-sigma factor, zinc-finger domain"/>
    <property type="match status" value="1"/>
</dbReference>